<dbReference type="Pfam" id="PF13520">
    <property type="entry name" value="AA_permease_2"/>
    <property type="match status" value="1"/>
</dbReference>
<reference evidence="7" key="1">
    <citation type="submission" date="2015-07" db="EMBL/GenBank/DDBJ databases">
        <authorList>
            <person name="Ju K.-S."/>
            <person name="Doroghazi J.R."/>
            <person name="Metcalf W.W."/>
        </authorList>
    </citation>
    <scope>NUCLEOTIDE SEQUENCE [LARGE SCALE GENOMIC DNA]</scope>
    <source>
        <strain evidence="7">NRRL 2290</strain>
    </source>
</reference>
<keyword evidence="2 5" id="KW-0812">Transmembrane</keyword>
<dbReference type="InterPro" id="IPR052962">
    <property type="entry name" value="AA_Transporter_AGT"/>
</dbReference>
<evidence type="ECO:0000313" key="6">
    <source>
        <dbReference type="EMBL" id="KOG38656.1"/>
    </source>
</evidence>
<feature type="transmembrane region" description="Helical" evidence="5">
    <location>
        <begin position="504"/>
        <end position="522"/>
    </location>
</feature>
<dbReference type="GO" id="GO:0022857">
    <property type="term" value="F:transmembrane transporter activity"/>
    <property type="evidence" value="ECO:0007669"/>
    <property type="project" value="InterPro"/>
</dbReference>
<dbReference type="PANTHER" id="PTHR47547:SF1">
    <property type="entry name" value="ASPARTATE-PROTON SYMPORTER"/>
    <property type="match status" value="1"/>
</dbReference>
<dbReference type="Proteomes" id="UP000037251">
    <property type="component" value="Unassembled WGS sequence"/>
</dbReference>
<evidence type="ECO:0000256" key="5">
    <source>
        <dbReference type="SAM" id="Phobius"/>
    </source>
</evidence>
<feature type="transmembrane region" description="Helical" evidence="5">
    <location>
        <begin position="147"/>
        <end position="166"/>
    </location>
</feature>
<dbReference type="PIRSF" id="PIRSF006060">
    <property type="entry name" value="AA_transporter"/>
    <property type="match status" value="1"/>
</dbReference>
<dbReference type="AlphaFoldDB" id="A0A0L8LKR4"/>
<feature type="transmembrane region" description="Helical" evidence="5">
    <location>
        <begin position="178"/>
        <end position="197"/>
    </location>
</feature>
<dbReference type="Gene3D" id="1.20.1740.10">
    <property type="entry name" value="Amino acid/polyamine transporter I"/>
    <property type="match status" value="1"/>
</dbReference>
<name>A0A0L8LKR4_9ACTN</name>
<feature type="transmembrane region" description="Helical" evidence="5">
    <location>
        <begin position="379"/>
        <end position="402"/>
    </location>
</feature>
<feature type="transmembrane region" description="Helical" evidence="5">
    <location>
        <begin position="354"/>
        <end position="373"/>
    </location>
</feature>
<dbReference type="RefSeq" id="WP_030041462.1">
    <property type="nucleotide sequence ID" value="NZ_KL575607.1"/>
</dbReference>
<feature type="transmembrane region" description="Helical" evidence="5">
    <location>
        <begin position="414"/>
        <end position="434"/>
    </location>
</feature>
<evidence type="ECO:0000256" key="3">
    <source>
        <dbReference type="ARBA" id="ARBA00022989"/>
    </source>
</evidence>
<evidence type="ECO:0000256" key="4">
    <source>
        <dbReference type="ARBA" id="ARBA00023136"/>
    </source>
</evidence>
<feature type="transmembrane region" description="Helical" evidence="5">
    <location>
        <begin position="23"/>
        <end position="43"/>
    </location>
</feature>
<dbReference type="eggNOG" id="COG0531">
    <property type="taxonomic scope" value="Bacteria"/>
</dbReference>
<feature type="transmembrane region" description="Helical" evidence="5">
    <location>
        <begin position="440"/>
        <end position="460"/>
    </location>
</feature>
<keyword evidence="4 5" id="KW-0472">Membrane</keyword>
<feature type="transmembrane region" description="Helical" evidence="5">
    <location>
        <begin position="93"/>
        <end position="111"/>
    </location>
</feature>
<dbReference type="GO" id="GO:0016020">
    <property type="term" value="C:membrane"/>
    <property type="evidence" value="ECO:0007669"/>
    <property type="project" value="UniProtKB-SubCell"/>
</dbReference>
<dbReference type="STRING" id="67356.AQJ84_05710"/>
<dbReference type="InterPro" id="IPR002293">
    <property type="entry name" value="AA/rel_permease1"/>
</dbReference>
<proteinExistence type="predicted"/>
<dbReference type="PANTHER" id="PTHR47547">
    <property type="match status" value="1"/>
</dbReference>
<keyword evidence="7" id="KW-1185">Reference proteome</keyword>
<dbReference type="OrthoDB" id="9762947at2"/>
<comment type="caution">
    <text evidence="6">The sequence shown here is derived from an EMBL/GenBank/DDBJ whole genome shotgun (WGS) entry which is preliminary data.</text>
</comment>
<feature type="transmembrane region" description="Helical" evidence="5">
    <location>
        <begin position="209"/>
        <end position="230"/>
    </location>
</feature>
<gene>
    <name evidence="6" type="ORF">ADK37_10075</name>
</gene>
<dbReference type="EMBL" id="LGUS01000083">
    <property type="protein sequence ID" value="KOG38656.1"/>
    <property type="molecule type" value="Genomic_DNA"/>
</dbReference>
<dbReference type="PATRIC" id="fig|67356.5.peg.2177"/>
<evidence type="ECO:0000256" key="1">
    <source>
        <dbReference type="ARBA" id="ARBA00004141"/>
    </source>
</evidence>
<accession>A0A0L8LKR4</accession>
<evidence type="ECO:0000313" key="7">
    <source>
        <dbReference type="Proteomes" id="UP000037251"/>
    </source>
</evidence>
<feature type="transmembrane region" description="Helical" evidence="5">
    <location>
        <begin position="293"/>
        <end position="312"/>
    </location>
</feature>
<organism evidence="6 7">
    <name type="scientific">Streptomyces resistomycificus</name>
    <dbReference type="NCBI Taxonomy" id="67356"/>
    <lineage>
        <taxon>Bacteria</taxon>
        <taxon>Bacillati</taxon>
        <taxon>Actinomycetota</taxon>
        <taxon>Actinomycetes</taxon>
        <taxon>Kitasatosporales</taxon>
        <taxon>Streptomycetaceae</taxon>
        <taxon>Streptomyces</taxon>
        <taxon>Streptomyces aurantiacus group</taxon>
    </lineage>
</organism>
<feature type="transmembrane region" description="Helical" evidence="5">
    <location>
        <begin position="49"/>
        <end position="73"/>
    </location>
</feature>
<feature type="transmembrane region" description="Helical" evidence="5">
    <location>
        <begin position="251"/>
        <end position="273"/>
    </location>
</feature>
<comment type="subcellular location">
    <subcellularLocation>
        <location evidence="1">Membrane</location>
        <topology evidence="1">Multi-pass membrane protein</topology>
    </subcellularLocation>
</comment>
<evidence type="ECO:0000256" key="2">
    <source>
        <dbReference type="ARBA" id="ARBA00022692"/>
    </source>
</evidence>
<protein>
    <submittedName>
        <fullName evidence="6">Amino acid permease</fullName>
    </submittedName>
</protein>
<feature type="transmembrane region" description="Helical" evidence="5">
    <location>
        <begin position="480"/>
        <end position="498"/>
    </location>
</feature>
<sequence length="547" mass="58256">MVSVDHAAPEATKGPGGGLRRDVGLIGLMWASVGSIIGSGWLYGAEKAVAAAGPAAVISWVIGAVAIVLLALVHAELGGMFPVAGGTARYPHYAFGGLAGMSFGWFSWLQAATVAPIEVEAMIGYAGHWSWARGFQHHPDGTLTSSGLFVAVALMAVFVVVNFLGVRALAHTNSAATWWKIAVPLAAIFIIAVGNFHPGNFTSEGFAPFGAKGVLTAISTSGIIFALLGFEQAIQLAGESRDPKRDLPRATLGSVAIGAVVYVLLQVVFIAALPHHAFAHGWARLDYPGIDGPWAGLATLVGLGWLAVVLYLDAVVSPGGTGLIYTTATARVSYGLARNGYAPKLFERTDARGVPWFGLLISFVTGVICFLPFPSWQELVSFITSASVLMYAGAPLAYGVFADRLPHHERPYRLPGGTVIAPLSFVVANLIIYWSTWDTLWRLGLAIVLGYVLLGGYAWYATRKGLPDAPRLDWKAAQWLPVYLVGMGLISWLGSFGGRGRIPLWWDILVVTVFSLAIYYWARGSASRPEEIERSIDDVAVTEAPAH</sequence>
<keyword evidence="3 5" id="KW-1133">Transmembrane helix</keyword>